<feature type="compositionally biased region" description="Acidic residues" evidence="4">
    <location>
        <begin position="31"/>
        <end position="41"/>
    </location>
</feature>
<feature type="region of interest" description="Disordered" evidence="4">
    <location>
        <begin position="572"/>
        <end position="593"/>
    </location>
</feature>
<keyword evidence="1" id="KW-0547">Nucleotide-binding</keyword>
<feature type="compositionally biased region" description="Polar residues" evidence="4">
    <location>
        <begin position="51"/>
        <end position="63"/>
    </location>
</feature>
<evidence type="ECO:0000259" key="6">
    <source>
        <dbReference type="PROSITE" id="PS51194"/>
    </source>
</evidence>
<evidence type="ECO:0000256" key="3">
    <source>
        <dbReference type="ARBA" id="ARBA00022840"/>
    </source>
</evidence>
<feature type="compositionally biased region" description="Basic residues" evidence="4">
    <location>
        <begin position="400"/>
        <end position="412"/>
    </location>
</feature>
<comment type="caution">
    <text evidence="7">The sequence shown here is derived from an EMBL/GenBank/DDBJ whole genome shotgun (WGS) entry which is preliminary data.</text>
</comment>
<accession>A0ABR4AS15</accession>
<dbReference type="InterPro" id="IPR027417">
    <property type="entry name" value="P-loop_NTPase"/>
</dbReference>
<keyword evidence="2" id="KW-0378">Hydrolase</keyword>
<organism evidence="7 8">
    <name type="scientific">Stereocaulon virgatum</name>
    <dbReference type="NCBI Taxonomy" id="373712"/>
    <lineage>
        <taxon>Eukaryota</taxon>
        <taxon>Fungi</taxon>
        <taxon>Dikarya</taxon>
        <taxon>Ascomycota</taxon>
        <taxon>Pezizomycotina</taxon>
        <taxon>Lecanoromycetes</taxon>
        <taxon>OSLEUM clade</taxon>
        <taxon>Lecanoromycetidae</taxon>
        <taxon>Lecanorales</taxon>
        <taxon>Lecanorineae</taxon>
        <taxon>Stereocaulaceae</taxon>
        <taxon>Stereocaulon</taxon>
    </lineage>
</organism>
<dbReference type="SMART" id="SM00490">
    <property type="entry name" value="HELICc"/>
    <property type="match status" value="1"/>
</dbReference>
<feature type="domain" description="Helicase C-terminal" evidence="6">
    <location>
        <begin position="985"/>
        <end position="1139"/>
    </location>
</feature>
<feature type="region of interest" description="Disordered" evidence="4">
    <location>
        <begin position="1163"/>
        <end position="1186"/>
    </location>
</feature>
<dbReference type="Gene3D" id="3.40.50.10810">
    <property type="entry name" value="Tandem AAA-ATPase domain"/>
    <property type="match status" value="1"/>
</dbReference>
<feature type="region of interest" description="Disordered" evidence="4">
    <location>
        <begin position="331"/>
        <end position="449"/>
    </location>
</feature>
<evidence type="ECO:0008006" key="9">
    <source>
        <dbReference type="Google" id="ProtNLM"/>
    </source>
</evidence>
<evidence type="ECO:0000313" key="8">
    <source>
        <dbReference type="Proteomes" id="UP001590950"/>
    </source>
</evidence>
<dbReference type="InterPro" id="IPR001650">
    <property type="entry name" value="Helicase_C-like"/>
</dbReference>
<dbReference type="Gene3D" id="3.40.50.300">
    <property type="entry name" value="P-loop containing nucleotide triphosphate hydrolases"/>
    <property type="match status" value="1"/>
</dbReference>
<feature type="compositionally biased region" description="Basic and acidic residues" evidence="4">
    <location>
        <begin position="1163"/>
        <end position="1176"/>
    </location>
</feature>
<dbReference type="CDD" id="cd18793">
    <property type="entry name" value="SF2_C_SNF"/>
    <property type="match status" value="1"/>
</dbReference>
<keyword evidence="3" id="KW-0067">ATP-binding</keyword>
<feature type="region of interest" description="Disordered" evidence="4">
    <location>
        <begin position="217"/>
        <end position="241"/>
    </location>
</feature>
<feature type="region of interest" description="Disordered" evidence="4">
    <location>
        <begin position="94"/>
        <end position="113"/>
    </location>
</feature>
<feature type="compositionally biased region" description="Low complexity" evidence="4">
    <location>
        <begin position="386"/>
        <end position="395"/>
    </location>
</feature>
<evidence type="ECO:0000313" key="7">
    <source>
        <dbReference type="EMBL" id="KAL2048478.1"/>
    </source>
</evidence>
<sequence>MDSIQETPKKRRKLEHGGSAKDYAYDSQNDSGDEIFDDYETVDTIPLPKRPTQQSSALNPISSPAYVTQPTQIIPKVVPGQGSSQSIVQVAASSPARASNTVSPAPSKSFTGGRIANVMAPAGTAFRPPPGIRTAPMAVAAKPPIHNVSDDDLPLYNDSSSEESQTSRKADIKPSTFIQSAQRSFNPEPTRNRFGEIISTSFYQPISSKAQSSALSGSIFDSRNRDESNTTSRFAAPKRSADTMANAYSGASRQFKQPKQIRQTAPARPLPASVLELDDVEDYQLRNKIRRIRDILPQHSIRACRYALEQKRFNFDDAMEFLAAQEGDPTQIDLTMSDGDGENPLPSRTTLGQKKPSAKQQLKAPNQKIHEKWTAPQIPQKTSQTSSPVLAVSSPVPAPKPRRRLVQGRKQHSSPQPLARPPKRPSPVPSATTLTEDSDSALGESESDTTELENKVLEFFNTCSVQDLADIATVTEEIATVMLSQKPFKSLDEIRRISGDTSTKNPTRTKSTKKPIGDKIVDKCLEMWTGYEAVDELVRRCDALGKPLKEDMKSWGLDVIGAANGELETVSFERDPSPRDSGIGTPSSRTISDDDEAEIKRIRKNRFFAQPSIMAKQLKDYQVVGINWLSLLFNRKLSCILADDMGLGKTCQVIAFLAHLLENGVKGPHLVIVPASTLENWLREFSVFCPSLHVMPYYASQNERPSIQDQILDNRGTLNVIVTTYTLAKTKDDNKFLRKLNPVVCVYDEGHILKNSKSAGYEALMRIQADFRLLLTGTPLQNNLKELASLLGFILPSVFREHGEDLEAIFSHKAKTTDDSHAALLSNQRISRAKSMMTPFVLRRKKHQVLKHLPAKTRRVEYCELSESQSYLYDKEKAKAQRIISARAAGEKVGNETSNVMMALRKASIHSLLFRRLYDDKTIRKMSKACLGEEQYQGSNAEIVYEDMEVMTDMELHRFCEHNPKTMSPFLLQHDEWMDSGKVKNLAALLKKYKQNGDRVLVFSQFVMVMDILEAVMENLEMAYFRLDGGTKIEERQDMIDQFYKEEDITVFLLSTGAGGAGINLACANKVVIFDSSFNPQQDIQAENRAHRVGQTREVEVVRLVTKDTIEEQIHALGETKLALDDRVAGVVEGEIDEKKAGLKAEKQGAKLVEEMMIGKISEELQERDGDKEKTRSTVNDEMLDI</sequence>
<feature type="compositionally biased region" description="Polar residues" evidence="4">
    <location>
        <begin position="176"/>
        <end position="189"/>
    </location>
</feature>
<feature type="domain" description="Helicase ATP-binding" evidence="5">
    <location>
        <begin position="630"/>
        <end position="797"/>
    </location>
</feature>
<dbReference type="InterPro" id="IPR014001">
    <property type="entry name" value="Helicase_ATP-bd"/>
</dbReference>
<dbReference type="EMBL" id="JBEFKJ010000001">
    <property type="protein sequence ID" value="KAL2048478.1"/>
    <property type="molecule type" value="Genomic_DNA"/>
</dbReference>
<dbReference type="InterPro" id="IPR038718">
    <property type="entry name" value="SNF2-like_sf"/>
</dbReference>
<evidence type="ECO:0000256" key="2">
    <source>
        <dbReference type="ARBA" id="ARBA00022801"/>
    </source>
</evidence>
<dbReference type="PROSITE" id="PS51194">
    <property type="entry name" value="HELICASE_CTER"/>
    <property type="match status" value="1"/>
</dbReference>
<evidence type="ECO:0000256" key="4">
    <source>
        <dbReference type="SAM" id="MobiDB-lite"/>
    </source>
</evidence>
<dbReference type="PANTHER" id="PTHR10799">
    <property type="entry name" value="SNF2/RAD54 HELICASE FAMILY"/>
    <property type="match status" value="1"/>
</dbReference>
<feature type="compositionally biased region" description="Polar residues" evidence="4">
    <location>
        <begin position="346"/>
        <end position="364"/>
    </location>
</feature>
<dbReference type="Pfam" id="PF00176">
    <property type="entry name" value="SNF2-rel_dom"/>
    <property type="match status" value="1"/>
</dbReference>
<dbReference type="Proteomes" id="UP001590950">
    <property type="component" value="Unassembled WGS sequence"/>
</dbReference>
<reference evidence="7 8" key="1">
    <citation type="submission" date="2024-09" db="EMBL/GenBank/DDBJ databases">
        <title>Rethinking Asexuality: The Enigmatic Case of Functional Sexual Genes in Lepraria (Stereocaulaceae).</title>
        <authorList>
            <person name="Doellman M."/>
            <person name="Sun Y."/>
            <person name="Barcenas-Pena A."/>
            <person name="Lumbsch H.T."/>
            <person name="Grewe F."/>
        </authorList>
    </citation>
    <scope>NUCLEOTIDE SEQUENCE [LARGE SCALE GENOMIC DNA]</scope>
    <source>
        <strain evidence="7 8">Mercado 3170</strain>
    </source>
</reference>
<dbReference type="PROSITE" id="PS51192">
    <property type="entry name" value="HELICASE_ATP_BIND_1"/>
    <property type="match status" value="1"/>
</dbReference>
<proteinExistence type="predicted"/>
<dbReference type="SUPFAM" id="SSF52540">
    <property type="entry name" value="P-loop containing nucleoside triphosphate hydrolases"/>
    <property type="match status" value="2"/>
</dbReference>
<feature type="region of interest" description="Disordered" evidence="4">
    <location>
        <begin position="1"/>
        <end position="63"/>
    </location>
</feature>
<feature type="region of interest" description="Disordered" evidence="4">
    <location>
        <begin position="143"/>
        <end position="192"/>
    </location>
</feature>
<feature type="compositionally biased region" description="Pro residues" evidence="4">
    <location>
        <begin position="418"/>
        <end position="428"/>
    </location>
</feature>
<dbReference type="Pfam" id="PF00271">
    <property type="entry name" value="Helicase_C"/>
    <property type="match status" value="1"/>
</dbReference>
<keyword evidence="8" id="KW-1185">Reference proteome</keyword>
<dbReference type="InterPro" id="IPR000330">
    <property type="entry name" value="SNF2_N"/>
</dbReference>
<protein>
    <recommendedName>
        <fullName evidence="9">SNF2 family DNA-dependent ATPase</fullName>
    </recommendedName>
</protein>
<evidence type="ECO:0000259" key="5">
    <source>
        <dbReference type="PROSITE" id="PS51192"/>
    </source>
</evidence>
<name>A0ABR4AS15_9LECA</name>
<evidence type="ECO:0000256" key="1">
    <source>
        <dbReference type="ARBA" id="ARBA00022741"/>
    </source>
</evidence>
<dbReference type="InterPro" id="IPR049730">
    <property type="entry name" value="SNF2/RAD54-like_C"/>
</dbReference>
<gene>
    <name evidence="7" type="ORF">N7G274_000390</name>
</gene>
<dbReference type="SMART" id="SM00487">
    <property type="entry name" value="DEXDc"/>
    <property type="match status" value="1"/>
</dbReference>
<feature type="compositionally biased region" description="Polar residues" evidence="4">
    <location>
        <begin position="97"/>
        <end position="110"/>
    </location>
</feature>